<protein>
    <submittedName>
        <fullName evidence="1">Poly-beta-1,6-N-acetyl-D-glucosamine biosynthesis protein PgaD</fullName>
    </submittedName>
</protein>
<gene>
    <name evidence="1" type="ORF">AMYX_36230</name>
</gene>
<name>A0A7I9VR29_9BACT</name>
<evidence type="ECO:0000313" key="2">
    <source>
        <dbReference type="Proteomes" id="UP000503640"/>
    </source>
</evidence>
<accession>A0A7I9VR29</accession>
<sequence>MSCSLIIDARRQLRWHERLLSDASTAILWSGWLWLCLPLLRAYASLAQLGPRLSPALPDLLALGSEDVLGQSVVALIGASGTLMAWNRLPARRARAAPALSPREQAQYFELPEQELRAGREAAVVVVHHDAQGRIVRLEQRALCAHAEDRAA</sequence>
<reference evidence="2" key="1">
    <citation type="journal article" date="2020" name="Appl. Environ. Microbiol.">
        <title>Diazotrophic Anaeromyxobacter Isolates from Soils.</title>
        <authorList>
            <person name="Masuda Y."/>
            <person name="Yamanaka H."/>
            <person name="Xu Z.X."/>
            <person name="Shiratori Y."/>
            <person name="Aono T."/>
            <person name="Amachi S."/>
            <person name="Senoo K."/>
            <person name="Itoh H."/>
        </authorList>
    </citation>
    <scope>NUCLEOTIDE SEQUENCE [LARGE SCALE GENOMIC DNA]</scope>
    <source>
        <strain evidence="2">R267</strain>
    </source>
</reference>
<organism evidence="1 2">
    <name type="scientific">Anaeromyxobacter diazotrophicus</name>
    <dbReference type="NCBI Taxonomy" id="2590199"/>
    <lineage>
        <taxon>Bacteria</taxon>
        <taxon>Pseudomonadati</taxon>
        <taxon>Myxococcota</taxon>
        <taxon>Myxococcia</taxon>
        <taxon>Myxococcales</taxon>
        <taxon>Cystobacterineae</taxon>
        <taxon>Anaeromyxobacteraceae</taxon>
        <taxon>Anaeromyxobacter</taxon>
    </lineage>
</organism>
<dbReference type="RefSeq" id="WP_176067842.1">
    <property type="nucleotide sequence ID" value="NZ_BJTG01000009.1"/>
</dbReference>
<comment type="caution">
    <text evidence="1">The sequence shown here is derived from an EMBL/GenBank/DDBJ whole genome shotgun (WGS) entry which is preliminary data.</text>
</comment>
<dbReference type="EMBL" id="BJTG01000009">
    <property type="protein sequence ID" value="GEJ58882.1"/>
    <property type="molecule type" value="Genomic_DNA"/>
</dbReference>
<dbReference type="Pfam" id="PF13994">
    <property type="entry name" value="PgaD"/>
    <property type="match status" value="1"/>
</dbReference>
<evidence type="ECO:0000313" key="1">
    <source>
        <dbReference type="EMBL" id="GEJ58882.1"/>
    </source>
</evidence>
<dbReference type="NCBIfam" id="TIGR03940">
    <property type="entry name" value="PGA_PgaD"/>
    <property type="match status" value="1"/>
</dbReference>
<keyword evidence="2" id="KW-1185">Reference proteome</keyword>
<dbReference type="AlphaFoldDB" id="A0A7I9VR29"/>
<proteinExistence type="predicted"/>
<dbReference type="Proteomes" id="UP000503640">
    <property type="component" value="Unassembled WGS sequence"/>
</dbReference>
<dbReference type="InterPro" id="IPR023829">
    <property type="entry name" value="PGA_PgaD"/>
</dbReference>
<dbReference type="GO" id="GO:0043709">
    <property type="term" value="P:cell adhesion involved in single-species biofilm formation"/>
    <property type="evidence" value="ECO:0007669"/>
    <property type="project" value="InterPro"/>
</dbReference>